<keyword evidence="7" id="KW-0449">Lipoprotein</keyword>
<dbReference type="Proteomes" id="UP000727407">
    <property type="component" value="Unassembled WGS sequence"/>
</dbReference>
<feature type="domain" description="G-protein coupled receptors family 1 profile" evidence="13">
    <location>
        <begin position="55"/>
        <end position="311"/>
    </location>
</feature>
<keyword evidence="10" id="KW-1015">Disulfide bond</keyword>
<gene>
    <name evidence="14" type="primary">tacr2</name>
    <name evidence="14" type="ORF">DAT39_009581</name>
</gene>
<dbReference type="GO" id="GO:0005886">
    <property type="term" value="C:plasma membrane"/>
    <property type="evidence" value="ECO:0007669"/>
    <property type="project" value="UniProtKB-SubCell"/>
</dbReference>
<keyword evidence="15" id="KW-1185">Reference proteome</keyword>
<evidence type="ECO:0000256" key="6">
    <source>
        <dbReference type="ARBA" id="ARBA00023136"/>
    </source>
</evidence>
<dbReference type="PROSITE" id="PS50262">
    <property type="entry name" value="G_PROTEIN_RECEP_F1_2"/>
    <property type="match status" value="1"/>
</dbReference>
<feature type="transmembrane region" description="Helical" evidence="12">
    <location>
        <begin position="252"/>
        <end position="272"/>
    </location>
</feature>
<evidence type="ECO:0000256" key="9">
    <source>
        <dbReference type="ARBA" id="ARBA00023224"/>
    </source>
</evidence>
<evidence type="ECO:0000256" key="3">
    <source>
        <dbReference type="ARBA" id="ARBA00022692"/>
    </source>
</evidence>
<evidence type="ECO:0000256" key="10">
    <source>
        <dbReference type="PIRSR" id="PIRSR601681-50"/>
    </source>
</evidence>
<proteinExistence type="inferred from homology"/>
<feature type="transmembrane region" description="Helical" evidence="12">
    <location>
        <begin position="292"/>
        <end position="314"/>
    </location>
</feature>
<evidence type="ECO:0000256" key="5">
    <source>
        <dbReference type="ARBA" id="ARBA00023040"/>
    </source>
</evidence>
<dbReference type="GO" id="GO:0097225">
    <property type="term" value="C:sperm midpiece"/>
    <property type="evidence" value="ECO:0007669"/>
    <property type="project" value="TreeGrafter"/>
</dbReference>
<reference evidence="14" key="1">
    <citation type="submission" date="2020-07" db="EMBL/GenBank/DDBJ databases">
        <title>Clarias magur genome sequencing, assembly and annotation.</title>
        <authorList>
            <person name="Kushwaha B."/>
            <person name="Kumar R."/>
            <person name="Das P."/>
            <person name="Joshi C.G."/>
            <person name="Kumar D."/>
            <person name="Nagpure N.S."/>
            <person name="Pandey M."/>
            <person name="Agarwal S."/>
            <person name="Srivastava S."/>
            <person name="Singh M."/>
            <person name="Sahoo L."/>
            <person name="Jayasankar P."/>
            <person name="Meher P.K."/>
            <person name="Koringa P.G."/>
            <person name="Iquebal M.A."/>
            <person name="Das S.P."/>
            <person name="Bit A."/>
            <person name="Patnaik S."/>
            <person name="Patel N."/>
            <person name="Shah T.M."/>
            <person name="Hinsu A."/>
            <person name="Jena J.K."/>
        </authorList>
    </citation>
    <scope>NUCLEOTIDE SEQUENCE</scope>
    <source>
        <strain evidence="14">CIFAMagur01</strain>
        <tissue evidence="14">Testis</tissue>
    </source>
</reference>
<keyword evidence="3 11" id="KW-0812">Transmembrane</keyword>
<dbReference type="Gene3D" id="1.20.1070.10">
    <property type="entry name" value="Rhodopsin 7-helix transmembrane proteins"/>
    <property type="match status" value="1"/>
</dbReference>
<dbReference type="SUPFAM" id="SSF81321">
    <property type="entry name" value="Family A G protein-coupled receptor-like"/>
    <property type="match status" value="1"/>
</dbReference>
<evidence type="ECO:0000256" key="4">
    <source>
        <dbReference type="ARBA" id="ARBA00022989"/>
    </source>
</evidence>
<dbReference type="SMART" id="SM01381">
    <property type="entry name" value="7TM_GPCR_Srsx"/>
    <property type="match status" value="1"/>
</dbReference>
<keyword evidence="2" id="KW-1003">Cell membrane</keyword>
<dbReference type="OrthoDB" id="5981855at2759"/>
<dbReference type="Pfam" id="PF00001">
    <property type="entry name" value="7tm_1"/>
    <property type="match status" value="1"/>
</dbReference>
<dbReference type="PROSITE" id="PS00237">
    <property type="entry name" value="G_PROTEIN_RECEP_F1_1"/>
    <property type="match status" value="1"/>
</dbReference>
<dbReference type="EMBL" id="QNUK01000129">
    <property type="protein sequence ID" value="KAF5900716.1"/>
    <property type="molecule type" value="Genomic_DNA"/>
</dbReference>
<feature type="transmembrane region" description="Helical" evidence="12">
    <location>
        <begin position="113"/>
        <end position="134"/>
    </location>
</feature>
<comment type="caution">
    <text evidence="14">The sequence shown here is derived from an EMBL/GenBank/DDBJ whole genome shotgun (WGS) entry which is preliminary data.</text>
</comment>
<sequence length="316" mass="35971">MDATSDPISLTSVLDDGGDADEGNETSANLFAQPAWQVAVWALAYSLVVLVSVVGNVTVVWIILAHRRMRTVTNYFIVNLAFSDASMATFNTVFNFVYALHNDWYFGLGYCRFQNFIPITAVFSSIYSMAAIAVDRYMAIIHPLRSRLSSTTTKVVIGVIWIVAFSLAFPQCFYSSTKVYSHRTVCMVEWPDDYGGKHQLTYQIAVIILIYLLPLLVMLVTYSMVGQRLWGSKIPGEASDHYQNQIQAKRKVVKMMIVVVTTFAICWLPYHIYFILGSFKKDIYNQHYIQQVYLAIFWLAMSSTMYNPIIYCCLNQ</sequence>
<evidence type="ECO:0000256" key="11">
    <source>
        <dbReference type="RuleBase" id="RU000688"/>
    </source>
</evidence>
<accession>A0A8J4TM92</accession>
<evidence type="ECO:0000256" key="7">
    <source>
        <dbReference type="ARBA" id="ARBA00023139"/>
    </source>
</evidence>
<feature type="transmembrane region" description="Helical" evidence="12">
    <location>
        <begin position="155"/>
        <end position="176"/>
    </location>
</feature>
<dbReference type="PANTHER" id="PTHR46925:SF3">
    <property type="entry name" value="SUBSTANCE-K RECEPTOR"/>
    <property type="match status" value="1"/>
</dbReference>
<dbReference type="PANTHER" id="PTHR46925">
    <property type="entry name" value="G-PROTEIN COUPLED RECEPTOR TKR-1-RELATED"/>
    <property type="match status" value="1"/>
</dbReference>
<dbReference type="GO" id="GO:1902093">
    <property type="term" value="P:positive regulation of flagellated sperm motility"/>
    <property type="evidence" value="ECO:0007669"/>
    <property type="project" value="TreeGrafter"/>
</dbReference>
<feature type="non-terminal residue" evidence="14">
    <location>
        <position position="1"/>
    </location>
</feature>
<dbReference type="InterPro" id="IPR017452">
    <property type="entry name" value="GPCR_Rhodpsn_7TM"/>
</dbReference>
<dbReference type="FunFam" id="1.20.1070.10:FF:000291">
    <property type="entry name" value="Predicted protein"/>
    <property type="match status" value="1"/>
</dbReference>
<organism evidence="14 15">
    <name type="scientific">Clarias magur</name>
    <name type="common">Asian catfish</name>
    <name type="synonym">Macropteronotus magur</name>
    <dbReference type="NCBI Taxonomy" id="1594786"/>
    <lineage>
        <taxon>Eukaryota</taxon>
        <taxon>Metazoa</taxon>
        <taxon>Chordata</taxon>
        <taxon>Craniata</taxon>
        <taxon>Vertebrata</taxon>
        <taxon>Euteleostomi</taxon>
        <taxon>Actinopterygii</taxon>
        <taxon>Neopterygii</taxon>
        <taxon>Teleostei</taxon>
        <taxon>Ostariophysi</taxon>
        <taxon>Siluriformes</taxon>
        <taxon>Clariidae</taxon>
        <taxon>Clarias</taxon>
    </lineage>
</organism>
<name>A0A8J4TM92_CLAMG</name>
<keyword evidence="5 11" id="KW-0297">G-protein coupled receptor</keyword>
<feature type="transmembrane region" description="Helical" evidence="12">
    <location>
        <begin position="76"/>
        <end position="101"/>
    </location>
</feature>
<feature type="transmembrane region" description="Helical" evidence="12">
    <location>
        <begin position="200"/>
        <end position="225"/>
    </location>
</feature>
<feature type="transmembrane region" description="Helical" evidence="12">
    <location>
        <begin position="38"/>
        <end position="64"/>
    </location>
</feature>
<protein>
    <submittedName>
        <fullName evidence="14">Neuromedin-K receptor-like</fullName>
    </submittedName>
</protein>
<evidence type="ECO:0000259" key="13">
    <source>
        <dbReference type="PROSITE" id="PS50262"/>
    </source>
</evidence>
<keyword evidence="6 12" id="KW-0472">Membrane</keyword>
<keyword evidence="9 11" id="KW-0807">Transducer</keyword>
<dbReference type="InterPro" id="IPR001681">
    <property type="entry name" value="Neurokn_rcpt"/>
</dbReference>
<dbReference type="AlphaFoldDB" id="A0A8J4TM92"/>
<keyword evidence="4 12" id="KW-1133">Transmembrane helix</keyword>
<evidence type="ECO:0000313" key="15">
    <source>
        <dbReference type="Proteomes" id="UP000727407"/>
    </source>
</evidence>
<evidence type="ECO:0000256" key="12">
    <source>
        <dbReference type="SAM" id="Phobius"/>
    </source>
</evidence>
<evidence type="ECO:0000313" key="14">
    <source>
        <dbReference type="EMBL" id="KAF5900716.1"/>
    </source>
</evidence>
<keyword evidence="7" id="KW-0564">Palmitate</keyword>
<evidence type="ECO:0000256" key="8">
    <source>
        <dbReference type="ARBA" id="ARBA00023170"/>
    </source>
</evidence>
<comment type="similarity">
    <text evidence="11">Belongs to the G-protein coupled receptor 1 family.</text>
</comment>
<dbReference type="GO" id="GO:0016497">
    <property type="term" value="F:substance K receptor activity"/>
    <property type="evidence" value="ECO:0007669"/>
    <property type="project" value="TreeGrafter"/>
</dbReference>
<feature type="disulfide bond" evidence="10">
    <location>
        <begin position="111"/>
        <end position="186"/>
    </location>
</feature>
<evidence type="ECO:0000256" key="1">
    <source>
        <dbReference type="ARBA" id="ARBA00004651"/>
    </source>
</evidence>
<dbReference type="PRINTS" id="PR00237">
    <property type="entry name" value="GPCRRHODOPSN"/>
</dbReference>
<keyword evidence="8 11" id="KW-0675">Receptor</keyword>
<comment type="subcellular location">
    <subcellularLocation>
        <location evidence="1">Cell membrane</location>
        <topology evidence="1">Multi-pass membrane protein</topology>
    </subcellularLocation>
</comment>
<dbReference type="InterPro" id="IPR000276">
    <property type="entry name" value="GPCR_Rhodpsn"/>
</dbReference>
<evidence type="ECO:0000256" key="2">
    <source>
        <dbReference type="ARBA" id="ARBA00022475"/>
    </source>
</evidence>
<dbReference type="PRINTS" id="PR00244">
    <property type="entry name" value="NEUROKININR"/>
</dbReference>